<protein>
    <submittedName>
        <fullName evidence="2">Uncharacterized protein</fullName>
    </submittedName>
</protein>
<feature type="transmembrane region" description="Helical" evidence="1">
    <location>
        <begin position="139"/>
        <end position="157"/>
    </location>
</feature>
<gene>
    <name evidence="2" type="ORF">GCM10022255_088750</name>
</gene>
<dbReference type="Proteomes" id="UP001500620">
    <property type="component" value="Unassembled WGS sequence"/>
</dbReference>
<proteinExistence type="predicted"/>
<sequence length="203" mass="21612">MLRSALLRHAARAVPWRLLAASALLIVGLLGAVRYDPWTLWPLQGTAVGLLAGAAGWCLDEPAAAVVDAAPRGLAWRTLARACGIAALLATWSAAVWWARAELYGHQWAVLAQGFGAAAVATAWVTWRRAAGEATPGQRWAIVMVPATTVWALVRPLEKYLPIFPYAFGGDYGNWTTSSAGWTVTSLAAALTLATILVRDGRP</sequence>
<organism evidence="2 3">
    <name type="scientific">Dactylosporangium darangshiense</name>
    <dbReference type="NCBI Taxonomy" id="579108"/>
    <lineage>
        <taxon>Bacteria</taxon>
        <taxon>Bacillati</taxon>
        <taxon>Actinomycetota</taxon>
        <taxon>Actinomycetes</taxon>
        <taxon>Micromonosporales</taxon>
        <taxon>Micromonosporaceae</taxon>
        <taxon>Dactylosporangium</taxon>
    </lineage>
</organism>
<keyword evidence="1" id="KW-0812">Transmembrane</keyword>
<feature type="transmembrane region" description="Helical" evidence="1">
    <location>
        <begin position="79"/>
        <end position="99"/>
    </location>
</feature>
<feature type="transmembrane region" description="Helical" evidence="1">
    <location>
        <begin position="105"/>
        <end position="127"/>
    </location>
</feature>
<keyword evidence="1" id="KW-1133">Transmembrane helix</keyword>
<keyword evidence="1" id="KW-0472">Membrane</keyword>
<name>A0ABP8DNN9_9ACTN</name>
<accession>A0ABP8DNN9</accession>
<evidence type="ECO:0000256" key="1">
    <source>
        <dbReference type="SAM" id="Phobius"/>
    </source>
</evidence>
<keyword evidence="3" id="KW-1185">Reference proteome</keyword>
<feature type="transmembrane region" description="Helical" evidence="1">
    <location>
        <begin position="41"/>
        <end position="59"/>
    </location>
</feature>
<evidence type="ECO:0000313" key="3">
    <source>
        <dbReference type="Proteomes" id="UP001500620"/>
    </source>
</evidence>
<dbReference type="RefSeq" id="WP_345137289.1">
    <property type="nucleotide sequence ID" value="NZ_BAABAT010000040.1"/>
</dbReference>
<reference evidence="3" key="1">
    <citation type="journal article" date="2019" name="Int. J. Syst. Evol. Microbiol.">
        <title>The Global Catalogue of Microorganisms (GCM) 10K type strain sequencing project: providing services to taxonomists for standard genome sequencing and annotation.</title>
        <authorList>
            <consortium name="The Broad Institute Genomics Platform"/>
            <consortium name="The Broad Institute Genome Sequencing Center for Infectious Disease"/>
            <person name="Wu L."/>
            <person name="Ma J."/>
        </authorList>
    </citation>
    <scope>NUCLEOTIDE SEQUENCE [LARGE SCALE GENOMIC DNA]</scope>
    <source>
        <strain evidence="3">JCM 17441</strain>
    </source>
</reference>
<evidence type="ECO:0000313" key="2">
    <source>
        <dbReference type="EMBL" id="GAA4260370.1"/>
    </source>
</evidence>
<feature type="transmembrane region" description="Helical" evidence="1">
    <location>
        <begin position="177"/>
        <end position="198"/>
    </location>
</feature>
<dbReference type="EMBL" id="BAABAT010000040">
    <property type="protein sequence ID" value="GAA4260370.1"/>
    <property type="molecule type" value="Genomic_DNA"/>
</dbReference>
<comment type="caution">
    <text evidence="2">The sequence shown here is derived from an EMBL/GenBank/DDBJ whole genome shotgun (WGS) entry which is preliminary data.</text>
</comment>
<feature type="transmembrane region" description="Helical" evidence="1">
    <location>
        <begin position="16"/>
        <end position="35"/>
    </location>
</feature>